<feature type="region of interest" description="Disordered" evidence="1">
    <location>
        <begin position="518"/>
        <end position="577"/>
    </location>
</feature>
<keyword evidence="3" id="KW-0732">Signal</keyword>
<name>A0A3M6WL32_HORWE</name>
<dbReference type="InterPro" id="IPR018827">
    <property type="entry name" value="YTP1_C"/>
</dbReference>
<feature type="transmembrane region" description="Helical" evidence="2">
    <location>
        <begin position="193"/>
        <end position="211"/>
    </location>
</feature>
<organism evidence="6 7">
    <name type="scientific">Hortaea werneckii</name>
    <name type="common">Black yeast</name>
    <name type="synonym">Cladosporium werneckii</name>
    <dbReference type="NCBI Taxonomy" id="91943"/>
    <lineage>
        <taxon>Eukaryota</taxon>
        <taxon>Fungi</taxon>
        <taxon>Dikarya</taxon>
        <taxon>Ascomycota</taxon>
        <taxon>Pezizomycotina</taxon>
        <taxon>Dothideomycetes</taxon>
        <taxon>Dothideomycetidae</taxon>
        <taxon>Mycosphaerellales</taxon>
        <taxon>Teratosphaeriaceae</taxon>
        <taxon>Hortaea</taxon>
    </lineage>
</organism>
<feature type="transmembrane region" description="Helical" evidence="2">
    <location>
        <begin position="391"/>
        <end position="411"/>
    </location>
</feature>
<dbReference type="Pfam" id="PF10348">
    <property type="entry name" value="DUF2427"/>
    <property type="match status" value="1"/>
</dbReference>
<evidence type="ECO:0008006" key="8">
    <source>
        <dbReference type="Google" id="ProtNLM"/>
    </source>
</evidence>
<evidence type="ECO:0000259" key="4">
    <source>
        <dbReference type="Pfam" id="PF10348"/>
    </source>
</evidence>
<protein>
    <recommendedName>
        <fullName evidence="8">Cytochrome b561 domain-containing protein</fullName>
    </recommendedName>
</protein>
<sequence>MPGSGAALRLRSSIILHVTSVAAGVADQGSAGCAEADAARACRLIAAYAFVSQPKSASFRSTTTTLAAWIAVNVRNTIMVMTRSGTPFAMRPIATLLVFGASLSLTSAHGDHSHIPEGEAISAEPMGTTLWIHILIQSLAWGILFPLGMVFGLVRSRWHVPTQILATALAVVGYFLGHAHGGRQFSKNAHASFANWLMLLLIVQVVLGVYLRLHLERGFLGRIRKWQVKGHAILGGVIPVAAWVQMLLGGIASQGFCQADHLGQCLAHFIMGSAFIAYGIVLTILLLNGQAWLARTGRSQEFWDSLIIALWGCVNTFTEHRWGNPWVHNDLQHTSMGIIWWAAGLVGMWLSRDRSGRPRRNLIPAIVILLTGWAMSAHPQNLELSTHVHSVFGYTLMAAGFTRLIEISFVLRDRVAPKNADDIDEEINSFQFLPPFLLYASGFLFMGATEEQMQLLSDAGVTHVSYILILYSIAFLLFLCKFLSPTKPIDVNVTDFSSTVVNMLLHLYSYYTASSSKGKGPSKSHDEEHSMPNGHARAPAMTERQAQDAQEFELEGLITDDEDEDGKKHSQSNGRAQ</sequence>
<feature type="transmembrane region" description="Helical" evidence="2">
    <location>
        <begin position="232"/>
        <end position="254"/>
    </location>
</feature>
<accession>A0A3M6WL32</accession>
<feature type="transmembrane region" description="Helical" evidence="2">
    <location>
        <begin position="88"/>
        <end position="110"/>
    </location>
</feature>
<evidence type="ECO:0000313" key="7">
    <source>
        <dbReference type="Proteomes" id="UP000281245"/>
    </source>
</evidence>
<feature type="compositionally biased region" description="Acidic residues" evidence="1">
    <location>
        <begin position="550"/>
        <end position="564"/>
    </location>
</feature>
<reference evidence="6 7" key="1">
    <citation type="journal article" date="2018" name="BMC Genomics">
        <title>Genomic evidence for intraspecific hybridization in a clonal and extremely halotolerant yeast.</title>
        <authorList>
            <person name="Gostincar C."/>
            <person name="Stajich J.E."/>
            <person name="Zupancic J."/>
            <person name="Zalar P."/>
            <person name="Gunde-Cimerman N."/>
        </authorList>
    </citation>
    <scope>NUCLEOTIDE SEQUENCE [LARGE SCALE GENOMIC DNA]</scope>
    <source>
        <strain evidence="6 7">EXF-6656</strain>
    </source>
</reference>
<dbReference type="PANTHER" id="PTHR31685:SF2">
    <property type="entry name" value="PROTEIN YTP1"/>
    <property type="match status" value="1"/>
</dbReference>
<evidence type="ECO:0000256" key="2">
    <source>
        <dbReference type="SAM" id="Phobius"/>
    </source>
</evidence>
<dbReference type="InterPro" id="IPR018825">
    <property type="entry name" value="DUF2427"/>
</dbReference>
<feature type="transmembrane region" description="Helical" evidence="2">
    <location>
        <begin position="164"/>
        <end position="181"/>
    </location>
</feature>
<proteinExistence type="predicted"/>
<keyword evidence="2" id="KW-0472">Membrane</keyword>
<feature type="domain" description="DUF2427" evidence="4">
    <location>
        <begin position="114"/>
        <end position="214"/>
    </location>
</feature>
<feature type="chain" id="PRO_5018038624" description="Cytochrome b561 domain-containing protein" evidence="3">
    <location>
        <begin position="24"/>
        <end position="577"/>
    </location>
</feature>
<evidence type="ECO:0000313" key="6">
    <source>
        <dbReference type="EMBL" id="RMX79313.1"/>
    </source>
</evidence>
<dbReference type="CDD" id="cd08760">
    <property type="entry name" value="Cyt_b561_FRRS1_like"/>
    <property type="match status" value="1"/>
</dbReference>
<dbReference type="PANTHER" id="PTHR31685">
    <property type="entry name" value="INTEGRAL MEMBRANE PROTEIN (AFU_ORTHOLOGUE AFUA_6G12730)-RELATED"/>
    <property type="match status" value="1"/>
</dbReference>
<gene>
    <name evidence="6" type="ORF">D0869_08405</name>
</gene>
<comment type="caution">
    <text evidence="6">The sequence shown here is derived from an EMBL/GenBank/DDBJ whole genome shotgun (WGS) entry which is preliminary data.</text>
</comment>
<dbReference type="EMBL" id="QWIJ01000725">
    <property type="protein sequence ID" value="RMX79313.1"/>
    <property type="molecule type" value="Genomic_DNA"/>
</dbReference>
<feature type="transmembrane region" description="Helical" evidence="2">
    <location>
        <begin position="461"/>
        <end position="480"/>
    </location>
</feature>
<evidence type="ECO:0000259" key="5">
    <source>
        <dbReference type="Pfam" id="PF10355"/>
    </source>
</evidence>
<feature type="transmembrane region" description="Helical" evidence="2">
    <location>
        <begin position="266"/>
        <end position="289"/>
    </location>
</feature>
<evidence type="ECO:0000256" key="3">
    <source>
        <dbReference type="SAM" id="SignalP"/>
    </source>
</evidence>
<feature type="transmembrane region" description="Helical" evidence="2">
    <location>
        <begin position="362"/>
        <end position="379"/>
    </location>
</feature>
<dbReference type="AlphaFoldDB" id="A0A3M6WL32"/>
<feature type="transmembrane region" description="Helical" evidence="2">
    <location>
        <begin position="432"/>
        <end position="449"/>
    </location>
</feature>
<keyword evidence="2" id="KW-1133">Transmembrane helix</keyword>
<feature type="transmembrane region" description="Helical" evidence="2">
    <location>
        <begin position="130"/>
        <end position="152"/>
    </location>
</feature>
<dbReference type="Pfam" id="PF10355">
    <property type="entry name" value="Ytp1"/>
    <property type="match status" value="1"/>
</dbReference>
<dbReference type="VEuPathDB" id="FungiDB:BTJ68_04094"/>
<evidence type="ECO:0000256" key="1">
    <source>
        <dbReference type="SAM" id="MobiDB-lite"/>
    </source>
</evidence>
<feature type="domain" description="Protein YTP1-like C-terminal" evidence="5">
    <location>
        <begin position="242"/>
        <end position="482"/>
    </location>
</feature>
<dbReference type="OrthoDB" id="4137487at2759"/>
<feature type="signal peptide" evidence="3">
    <location>
        <begin position="1"/>
        <end position="23"/>
    </location>
</feature>
<dbReference type="Proteomes" id="UP000281245">
    <property type="component" value="Unassembled WGS sequence"/>
</dbReference>
<keyword evidence="2" id="KW-0812">Transmembrane</keyword>